<evidence type="ECO:0000256" key="1">
    <source>
        <dbReference type="SAM" id="SignalP"/>
    </source>
</evidence>
<reference evidence="3 4" key="1">
    <citation type="journal article" date="2020" name="ISME J.">
        <title>Uncovering the hidden diversity of litter-decomposition mechanisms in mushroom-forming fungi.</title>
        <authorList>
            <person name="Floudas D."/>
            <person name="Bentzer J."/>
            <person name="Ahren D."/>
            <person name="Johansson T."/>
            <person name="Persson P."/>
            <person name="Tunlid A."/>
        </authorList>
    </citation>
    <scope>NUCLEOTIDE SEQUENCE [LARGE SCALE GENOMIC DNA]</scope>
    <source>
        <strain evidence="3 4">CBS 406.79</strain>
    </source>
</reference>
<sequence>MLVPITACLAFVSLTLALPPNVPLELHEGFWFGDFVVGPQTFNLTIDTGSFAILIEEGKYKPSATTHQTNLGEFIQFNGASQDGVKFASETIFYVRDNVTFAGANASQLLVGNITSGDPLPGDGVAGFSPPSSASELDDPTFSPGQGLFETLCDNGTGRTRFLITVEPTLTASYYSVAVSIWPRLWNEWEWFVYFWRIGWDTTQIEGNITTLPTTPQDSWSIQNSTEEDSAIIVVDGQAFGHIIATFDSGTPNVIGPLDDVRNIMEAVGYNITQQASDGITVAFGTYDCSRTPARFGFLFPPNQDIHYIDIDANVLNRTVDGKVCTANILGTSTMFEGQWSIGQTWFQGRYVQHDLTHNTISFADLA</sequence>
<dbReference type="Pfam" id="PF00026">
    <property type="entry name" value="Asp"/>
    <property type="match status" value="1"/>
</dbReference>
<dbReference type="InterPro" id="IPR033121">
    <property type="entry name" value="PEPTIDASE_A1"/>
</dbReference>
<name>A0A8H5GNJ0_9AGAR</name>
<dbReference type="Gene3D" id="2.40.70.10">
    <property type="entry name" value="Acid Proteases"/>
    <property type="match status" value="2"/>
</dbReference>
<dbReference type="AlphaFoldDB" id="A0A8H5GNJ0"/>
<feature type="chain" id="PRO_5034192288" description="Peptidase A1 domain-containing protein" evidence="1">
    <location>
        <begin position="18"/>
        <end position="367"/>
    </location>
</feature>
<comment type="caution">
    <text evidence="3">The sequence shown here is derived from an EMBL/GenBank/DDBJ whole genome shotgun (WGS) entry which is preliminary data.</text>
</comment>
<feature type="signal peptide" evidence="1">
    <location>
        <begin position="1"/>
        <end position="17"/>
    </location>
</feature>
<accession>A0A8H5GNJ0</accession>
<dbReference type="InterPro" id="IPR021109">
    <property type="entry name" value="Peptidase_aspartic_dom_sf"/>
</dbReference>
<feature type="domain" description="Peptidase A1" evidence="2">
    <location>
        <begin position="31"/>
        <end position="364"/>
    </location>
</feature>
<dbReference type="Proteomes" id="UP000518752">
    <property type="component" value="Unassembled WGS sequence"/>
</dbReference>
<dbReference type="SUPFAM" id="SSF50630">
    <property type="entry name" value="Acid proteases"/>
    <property type="match status" value="1"/>
</dbReference>
<evidence type="ECO:0000259" key="2">
    <source>
        <dbReference type="PROSITE" id="PS51767"/>
    </source>
</evidence>
<dbReference type="OrthoDB" id="15189at2759"/>
<keyword evidence="1" id="KW-0732">Signal</keyword>
<dbReference type="EMBL" id="JAACJN010000136">
    <property type="protein sequence ID" value="KAF5368203.1"/>
    <property type="molecule type" value="Genomic_DNA"/>
</dbReference>
<gene>
    <name evidence="3" type="ORF">D9757_011299</name>
</gene>
<dbReference type="PROSITE" id="PS51767">
    <property type="entry name" value="PEPTIDASE_A1"/>
    <property type="match status" value="1"/>
</dbReference>
<evidence type="ECO:0000313" key="4">
    <source>
        <dbReference type="Proteomes" id="UP000518752"/>
    </source>
</evidence>
<keyword evidence="4" id="KW-1185">Reference proteome</keyword>
<evidence type="ECO:0000313" key="3">
    <source>
        <dbReference type="EMBL" id="KAF5368203.1"/>
    </source>
</evidence>
<organism evidence="3 4">
    <name type="scientific">Collybiopsis confluens</name>
    <dbReference type="NCBI Taxonomy" id="2823264"/>
    <lineage>
        <taxon>Eukaryota</taxon>
        <taxon>Fungi</taxon>
        <taxon>Dikarya</taxon>
        <taxon>Basidiomycota</taxon>
        <taxon>Agaricomycotina</taxon>
        <taxon>Agaricomycetes</taxon>
        <taxon>Agaricomycetidae</taxon>
        <taxon>Agaricales</taxon>
        <taxon>Marasmiineae</taxon>
        <taxon>Omphalotaceae</taxon>
        <taxon>Collybiopsis</taxon>
    </lineage>
</organism>
<proteinExistence type="predicted"/>
<protein>
    <recommendedName>
        <fullName evidence="2">Peptidase A1 domain-containing protein</fullName>
    </recommendedName>
</protein>